<reference evidence="2 3" key="1">
    <citation type="journal article" date="2021" name="BMC Biol.">
        <title>Horizontally acquired antibacterial genes associated with adaptive radiation of ladybird beetles.</title>
        <authorList>
            <person name="Li H.S."/>
            <person name="Tang X.F."/>
            <person name="Huang Y.H."/>
            <person name="Xu Z.Y."/>
            <person name="Chen M.L."/>
            <person name="Du X.Y."/>
            <person name="Qiu B.Y."/>
            <person name="Chen P.T."/>
            <person name="Zhang W."/>
            <person name="Slipinski A."/>
            <person name="Escalona H.E."/>
            <person name="Waterhouse R.M."/>
            <person name="Zwick A."/>
            <person name="Pang H."/>
        </authorList>
    </citation>
    <scope>NUCLEOTIDE SEQUENCE [LARGE SCALE GENOMIC DNA]</scope>
    <source>
        <strain evidence="2">SYSU2018</strain>
    </source>
</reference>
<evidence type="ECO:0000313" key="3">
    <source>
        <dbReference type="Proteomes" id="UP001516400"/>
    </source>
</evidence>
<evidence type="ECO:0000256" key="1">
    <source>
        <dbReference type="SAM" id="MobiDB-lite"/>
    </source>
</evidence>
<evidence type="ECO:0008006" key="4">
    <source>
        <dbReference type="Google" id="ProtNLM"/>
    </source>
</evidence>
<sequence>MCDSCNNCKHLSSMAQNHQIFNKNTLVQNSCFPPNWILHNTGNTYVPHKHYTNFGNQAQINKNIGHRNSNAQNGHSNGYYYPCNGNPQFQSRNNNGQYFTQNVKTSRATQWSFSSIYHGYQGPNSPNGGLYPQNNRQPYFNIPDTRTRGGRPKCQLCGRNGPSAAACGDCSLRRQHPKRNGERRGRPWCHSSGIIGQ</sequence>
<gene>
    <name evidence="2" type="ORF">HHI36_016740</name>
</gene>
<feature type="region of interest" description="Disordered" evidence="1">
    <location>
        <begin position="176"/>
        <end position="197"/>
    </location>
</feature>
<organism evidence="2 3">
    <name type="scientific">Cryptolaemus montrouzieri</name>
    <dbReference type="NCBI Taxonomy" id="559131"/>
    <lineage>
        <taxon>Eukaryota</taxon>
        <taxon>Metazoa</taxon>
        <taxon>Ecdysozoa</taxon>
        <taxon>Arthropoda</taxon>
        <taxon>Hexapoda</taxon>
        <taxon>Insecta</taxon>
        <taxon>Pterygota</taxon>
        <taxon>Neoptera</taxon>
        <taxon>Endopterygota</taxon>
        <taxon>Coleoptera</taxon>
        <taxon>Polyphaga</taxon>
        <taxon>Cucujiformia</taxon>
        <taxon>Coccinelloidea</taxon>
        <taxon>Coccinellidae</taxon>
        <taxon>Scymninae</taxon>
        <taxon>Scymnini</taxon>
        <taxon>Cryptolaemus</taxon>
    </lineage>
</organism>
<keyword evidence="3" id="KW-1185">Reference proteome</keyword>
<dbReference type="AlphaFoldDB" id="A0ABD2NLD7"/>
<protein>
    <recommendedName>
        <fullName evidence="4">GATA zinc finger domain-containing protein 14-like</fullName>
    </recommendedName>
</protein>
<evidence type="ECO:0000313" key="2">
    <source>
        <dbReference type="EMBL" id="KAL3279227.1"/>
    </source>
</evidence>
<accession>A0ABD2NLD7</accession>
<name>A0ABD2NLD7_9CUCU</name>
<comment type="caution">
    <text evidence="2">The sequence shown here is derived from an EMBL/GenBank/DDBJ whole genome shotgun (WGS) entry which is preliminary data.</text>
</comment>
<dbReference type="Proteomes" id="UP001516400">
    <property type="component" value="Unassembled WGS sequence"/>
</dbReference>
<proteinExistence type="predicted"/>
<dbReference type="EMBL" id="JABFTP020000124">
    <property type="protein sequence ID" value="KAL3279227.1"/>
    <property type="molecule type" value="Genomic_DNA"/>
</dbReference>